<evidence type="ECO:0000313" key="18">
    <source>
        <dbReference type="EMBL" id="EEE60910.1"/>
    </source>
</evidence>
<feature type="domain" description="Protein kinase" evidence="17">
    <location>
        <begin position="66"/>
        <end position="343"/>
    </location>
</feature>
<evidence type="ECO:0000256" key="10">
    <source>
        <dbReference type="ARBA" id="ARBA00022840"/>
    </source>
</evidence>
<dbReference type="GO" id="GO:0004674">
    <property type="term" value="F:protein serine/threonine kinase activity"/>
    <property type="evidence" value="ECO:0007669"/>
    <property type="project" value="UniProtKB-KW"/>
</dbReference>
<sequence length="540" mass="58482">MRVRLGAAGRNPEVILFSWRGGGGGARGRGNATVKKELSALKDANGNVISAQTFTFRQLAAATRNFREECFIGEGGFGRVYKGRLDGTGQIVAIKQLNRDGTQGNKEFLVEVLMLSLLHHQNLVNLVGYCADGDQRLLVYEYMPLGSLEDHLHDLPPDKVPLDWNTRMKIAAGAAKGLEYLHDKAQPPVIYRDFKSSNILLGEDFHPKLSDFGLAKLGPVGDKSHVSTRVMGTYGYCAPEYAMTGQLTVKSDVYSFGVVLLELITGRKAIDSTRPHVEQNLVSWARPLFNDRRKLPKMADPGLEGRYPMRGLYQALAVASMCIQSEAASRPLIADVVTALSYLASQKYDPNTTPSSKKAGGGEAGRALSRNDEAGSSGHKSPSSKDSPREQQLPGILNDRERMVAEAKMWGENWREKRRAAATTSSNAQHIIGVARAKGVSGDDGEADGGECEAARRASVLGEDTAGGKQVEESLDDGGVQVARVGASDQSLVGTPRRMMAVSAMGTEIMFASSIITRRASMGRIYRLGRLLRPFSKVSP</sequence>
<dbReference type="PANTHER" id="PTHR47985">
    <property type="entry name" value="OS07G0668900 PROTEIN"/>
    <property type="match status" value="1"/>
</dbReference>
<dbReference type="InterPro" id="IPR011009">
    <property type="entry name" value="Kinase-like_dom_sf"/>
</dbReference>
<dbReference type="PROSITE" id="PS50011">
    <property type="entry name" value="PROTEIN_KINASE_DOM"/>
    <property type="match status" value="1"/>
</dbReference>
<comment type="similarity">
    <text evidence="2">Belongs to the protein kinase superfamily. Ser/Thr protein kinase family.</text>
</comment>
<dbReference type="Gene3D" id="1.10.510.10">
    <property type="entry name" value="Transferase(Phosphotransferase) domain 1"/>
    <property type="match status" value="1"/>
</dbReference>
<comment type="catalytic activity">
    <reaction evidence="13">
        <text>L-threonyl-[protein] + ATP = O-phospho-L-threonyl-[protein] + ADP + H(+)</text>
        <dbReference type="Rhea" id="RHEA:46608"/>
        <dbReference type="Rhea" id="RHEA-COMP:11060"/>
        <dbReference type="Rhea" id="RHEA-COMP:11605"/>
        <dbReference type="ChEBI" id="CHEBI:15378"/>
        <dbReference type="ChEBI" id="CHEBI:30013"/>
        <dbReference type="ChEBI" id="CHEBI:30616"/>
        <dbReference type="ChEBI" id="CHEBI:61977"/>
        <dbReference type="ChEBI" id="CHEBI:456216"/>
        <dbReference type="EC" id="2.7.11.1"/>
    </reaction>
</comment>
<keyword evidence="4" id="KW-1003">Cell membrane</keyword>
<feature type="binding site" evidence="15">
    <location>
        <position position="95"/>
    </location>
    <ligand>
        <name>ATP</name>
        <dbReference type="ChEBI" id="CHEBI:30616"/>
    </ligand>
</feature>
<protein>
    <recommendedName>
        <fullName evidence="3">non-specific serine/threonine protein kinase</fullName>
        <ecNumber evidence="3">2.7.11.1</ecNumber>
    </recommendedName>
</protein>
<evidence type="ECO:0000256" key="5">
    <source>
        <dbReference type="ARBA" id="ARBA00022527"/>
    </source>
</evidence>
<evidence type="ECO:0000256" key="7">
    <source>
        <dbReference type="ARBA" id="ARBA00022679"/>
    </source>
</evidence>
<evidence type="ECO:0000256" key="15">
    <source>
        <dbReference type="PROSITE-ProRule" id="PRU10141"/>
    </source>
</evidence>
<keyword evidence="11" id="KW-0472">Membrane</keyword>
<accession>B9FEX7</accession>
<keyword evidence="9" id="KW-0418">Kinase</keyword>
<evidence type="ECO:0000256" key="6">
    <source>
        <dbReference type="ARBA" id="ARBA00022553"/>
    </source>
</evidence>
<dbReference type="InterPro" id="IPR000719">
    <property type="entry name" value="Prot_kinase_dom"/>
</dbReference>
<dbReference type="GO" id="GO:0005886">
    <property type="term" value="C:plasma membrane"/>
    <property type="evidence" value="ECO:0007669"/>
    <property type="project" value="UniProtKB-SubCell"/>
</dbReference>
<dbReference type="InterPro" id="IPR008271">
    <property type="entry name" value="Ser/Thr_kinase_AS"/>
</dbReference>
<organism evidence="18">
    <name type="scientific">Oryza sativa subsp. japonica</name>
    <name type="common">Rice</name>
    <dbReference type="NCBI Taxonomy" id="39947"/>
    <lineage>
        <taxon>Eukaryota</taxon>
        <taxon>Viridiplantae</taxon>
        <taxon>Streptophyta</taxon>
        <taxon>Embryophyta</taxon>
        <taxon>Tracheophyta</taxon>
        <taxon>Spermatophyta</taxon>
        <taxon>Magnoliopsida</taxon>
        <taxon>Liliopsida</taxon>
        <taxon>Poales</taxon>
        <taxon>Poaceae</taxon>
        <taxon>BOP clade</taxon>
        <taxon>Oryzoideae</taxon>
        <taxon>Oryzeae</taxon>
        <taxon>Oryzinae</taxon>
        <taxon>Oryza</taxon>
        <taxon>Oryza sativa</taxon>
    </lineage>
</organism>
<evidence type="ECO:0000256" key="1">
    <source>
        <dbReference type="ARBA" id="ARBA00004193"/>
    </source>
</evidence>
<reference evidence="18" key="2">
    <citation type="submission" date="2008-12" db="EMBL/GenBank/DDBJ databases">
        <title>Improved gene annotation of the rice (Oryza sativa) genomes.</title>
        <authorList>
            <person name="Wang J."/>
            <person name="Li R."/>
            <person name="Fan W."/>
            <person name="Huang Q."/>
            <person name="Zhang J."/>
            <person name="Zhou Y."/>
            <person name="Hu Y."/>
            <person name="Zi S."/>
            <person name="Li J."/>
            <person name="Ni P."/>
            <person name="Zheng H."/>
            <person name="Zhang Y."/>
            <person name="Zhao M."/>
            <person name="Hao Q."/>
            <person name="McDermott J."/>
            <person name="Samudrala R."/>
            <person name="Kristiansen K."/>
            <person name="Wong G.K.-S."/>
        </authorList>
    </citation>
    <scope>NUCLEOTIDE SEQUENCE</scope>
</reference>
<dbReference type="FunFam" id="1.10.510.10:FF:000032">
    <property type="entry name" value="Serine/threonine-protein kinase PBS1"/>
    <property type="match status" value="1"/>
</dbReference>
<dbReference type="SUPFAM" id="SSF56112">
    <property type="entry name" value="Protein kinase-like (PK-like)"/>
    <property type="match status" value="1"/>
</dbReference>
<evidence type="ECO:0000256" key="11">
    <source>
        <dbReference type="ARBA" id="ARBA00023136"/>
    </source>
</evidence>
<evidence type="ECO:0000256" key="14">
    <source>
        <dbReference type="ARBA" id="ARBA00048679"/>
    </source>
</evidence>
<evidence type="ECO:0000256" key="2">
    <source>
        <dbReference type="ARBA" id="ARBA00008684"/>
    </source>
</evidence>
<feature type="region of interest" description="Disordered" evidence="16">
    <location>
        <begin position="347"/>
        <end position="398"/>
    </location>
</feature>
<dbReference type="Proteomes" id="UP000007752">
    <property type="component" value="Chromosome 4"/>
</dbReference>
<proteinExistence type="inferred from homology"/>
<dbReference type="GO" id="GO:0005524">
    <property type="term" value="F:ATP binding"/>
    <property type="evidence" value="ECO:0007669"/>
    <property type="project" value="UniProtKB-UniRule"/>
</dbReference>
<reference evidence="18" key="1">
    <citation type="journal article" date="2005" name="PLoS Biol.">
        <title>The genomes of Oryza sativa: a history of duplications.</title>
        <authorList>
            <person name="Yu J."/>
            <person name="Wang J."/>
            <person name="Lin W."/>
            <person name="Li S."/>
            <person name="Li H."/>
            <person name="Zhou J."/>
            <person name="Ni P."/>
            <person name="Dong W."/>
            <person name="Hu S."/>
            <person name="Zeng C."/>
            <person name="Zhang J."/>
            <person name="Zhang Y."/>
            <person name="Li R."/>
            <person name="Xu Z."/>
            <person name="Li S."/>
            <person name="Li X."/>
            <person name="Zheng H."/>
            <person name="Cong L."/>
            <person name="Lin L."/>
            <person name="Yin J."/>
            <person name="Geng J."/>
            <person name="Li G."/>
            <person name="Shi J."/>
            <person name="Liu J."/>
            <person name="Lv H."/>
            <person name="Li J."/>
            <person name="Wang J."/>
            <person name="Deng Y."/>
            <person name="Ran L."/>
            <person name="Shi X."/>
            <person name="Wang X."/>
            <person name="Wu Q."/>
            <person name="Li C."/>
            <person name="Ren X."/>
            <person name="Wang J."/>
            <person name="Wang X."/>
            <person name="Li D."/>
            <person name="Liu D."/>
            <person name="Zhang X."/>
            <person name="Ji Z."/>
            <person name="Zhao W."/>
            <person name="Sun Y."/>
            <person name="Zhang Z."/>
            <person name="Bao J."/>
            <person name="Han Y."/>
            <person name="Dong L."/>
            <person name="Ji J."/>
            <person name="Chen P."/>
            <person name="Wu S."/>
            <person name="Liu J."/>
            <person name="Xiao Y."/>
            <person name="Bu D."/>
            <person name="Tan J."/>
            <person name="Yang L."/>
            <person name="Ye C."/>
            <person name="Zhang J."/>
            <person name="Xu J."/>
            <person name="Zhou Y."/>
            <person name="Yu Y."/>
            <person name="Zhang B."/>
            <person name="Zhuang S."/>
            <person name="Wei H."/>
            <person name="Liu B."/>
            <person name="Lei M."/>
            <person name="Yu H."/>
            <person name="Li Y."/>
            <person name="Xu H."/>
            <person name="Wei S."/>
            <person name="He X."/>
            <person name="Fang L."/>
            <person name="Zhang Z."/>
            <person name="Zhang Y."/>
            <person name="Huang X."/>
            <person name="Su Z."/>
            <person name="Tong W."/>
            <person name="Li J."/>
            <person name="Tong Z."/>
            <person name="Li S."/>
            <person name="Ye J."/>
            <person name="Wang L."/>
            <person name="Fang L."/>
            <person name="Lei T."/>
            <person name="Chen C."/>
            <person name="Chen H."/>
            <person name="Xu Z."/>
            <person name="Li H."/>
            <person name="Huang H."/>
            <person name="Zhang F."/>
            <person name="Xu H."/>
            <person name="Li N."/>
            <person name="Zhao C."/>
            <person name="Li S."/>
            <person name="Dong L."/>
            <person name="Huang Y."/>
            <person name="Li L."/>
            <person name="Xi Y."/>
            <person name="Qi Q."/>
            <person name="Li W."/>
            <person name="Zhang B."/>
            <person name="Hu W."/>
            <person name="Zhang Y."/>
            <person name="Tian X."/>
            <person name="Jiao Y."/>
            <person name="Liang X."/>
            <person name="Jin J."/>
            <person name="Gao L."/>
            <person name="Zheng W."/>
            <person name="Hao B."/>
            <person name="Liu S."/>
            <person name="Wang W."/>
            <person name="Yuan L."/>
            <person name="Cao M."/>
            <person name="McDermott J."/>
            <person name="Samudrala R."/>
            <person name="Wang J."/>
            <person name="Wong G.K."/>
            <person name="Yang H."/>
        </authorList>
    </citation>
    <scope>NUCLEOTIDE SEQUENCE [LARGE SCALE GENOMIC DNA]</scope>
</reference>
<keyword evidence="5" id="KW-0723">Serine/threonine-protein kinase</keyword>
<gene>
    <name evidence="18" type="ORF">OsJ_14613</name>
</gene>
<comment type="catalytic activity">
    <reaction evidence="14">
        <text>L-seryl-[protein] + ATP = O-phospho-L-seryl-[protein] + ADP + H(+)</text>
        <dbReference type="Rhea" id="RHEA:17989"/>
        <dbReference type="Rhea" id="RHEA-COMP:9863"/>
        <dbReference type="Rhea" id="RHEA-COMP:11604"/>
        <dbReference type="ChEBI" id="CHEBI:15378"/>
        <dbReference type="ChEBI" id="CHEBI:29999"/>
        <dbReference type="ChEBI" id="CHEBI:30616"/>
        <dbReference type="ChEBI" id="CHEBI:83421"/>
        <dbReference type="ChEBI" id="CHEBI:456216"/>
        <dbReference type="EC" id="2.7.11.1"/>
    </reaction>
</comment>
<dbReference type="PROSITE" id="PS00107">
    <property type="entry name" value="PROTEIN_KINASE_ATP"/>
    <property type="match status" value="1"/>
</dbReference>
<evidence type="ECO:0000256" key="8">
    <source>
        <dbReference type="ARBA" id="ARBA00022741"/>
    </source>
</evidence>
<dbReference type="PROSITE" id="PS00108">
    <property type="entry name" value="PROTEIN_KINASE_ST"/>
    <property type="match status" value="1"/>
</dbReference>
<dbReference type="Pfam" id="PF00069">
    <property type="entry name" value="Pkinase"/>
    <property type="match status" value="1"/>
</dbReference>
<keyword evidence="6" id="KW-0597">Phosphoprotein</keyword>
<dbReference type="FunFam" id="3.30.200.20:FF:000186">
    <property type="entry name" value="Serine/threonine-protein kinase PBS1"/>
    <property type="match status" value="1"/>
</dbReference>
<dbReference type="PANTHER" id="PTHR47985:SF86">
    <property type="entry name" value="OS04G0393900 PROTEIN"/>
    <property type="match status" value="1"/>
</dbReference>
<keyword evidence="8 15" id="KW-0547">Nucleotide-binding</keyword>
<evidence type="ECO:0000256" key="3">
    <source>
        <dbReference type="ARBA" id="ARBA00012513"/>
    </source>
</evidence>
<dbReference type="AlphaFoldDB" id="B9FEX7"/>
<evidence type="ECO:0000256" key="13">
    <source>
        <dbReference type="ARBA" id="ARBA00047899"/>
    </source>
</evidence>
<feature type="compositionally biased region" description="Low complexity" evidence="16">
    <location>
        <begin position="375"/>
        <end position="385"/>
    </location>
</feature>
<keyword evidence="10 15" id="KW-0067">ATP-binding</keyword>
<evidence type="ECO:0000259" key="17">
    <source>
        <dbReference type="PROSITE" id="PS50011"/>
    </source>
</evidence>
<comment type="subcellular location">
    <subcellularLocation>
        <location evidence="1">Cell membrane</location>
        <topology evidence="1">Lipid-anchor</topology>
    </subcellularLocation>
</comment>
<keyword evidence="7" id="KW-0808">Transferase</keyword>
<name>B9FEX7_ORYSJ</name>
<evidence type="ECO:0000256" key="16">
    <source>
        <dbReference type="SAM" id="MobiDB-lite"/>
    </source>
</evidence>
<evidence type="ECO:0000256" key="9">
    <source>
        <dbReference type="ARBA" id="ARBA00022777"/>
    </source>
</evidence>
<evidence type="ECO:0000256" key="4">
    <source>
        <dbReference type="ARBA" id="ARBA00022475"/>
    </source>
</evidence>
<evidence type="ECO:0000256" key="12">
    <source>
        <dbReference type="ARBA" id="ARBA00023288"/>
    </source>
</evidence>
<dbReference type="InterPro" id="IPR017441">
    <property type="entry name" value="Protein_kinase_ATP_BS"/>
</dbReference>
<dbReference type="EMBL" id="CM000141">
    <property type="protein sequence ID" value="EEE60910.1"/>
    <property type="molecule type" value="Genomic_DNA"/>
</dbReference>
<dbReference type="Gene3D" id="3.30.200.20">
    <property type="entry name" value="Phosphorylase Kinase, domain 1"/>
    <property type="match status" value="1"/>
</dbReference>
<keyword evidence="12" id="KW-0449">Lipoprotein</keyword>
<dbReference type="EC" id="2.7.11.1" evidence="3"/>
<dbReference type="CDD" id="cd14066">
    <property type="entry name" value="STKc_IRAK"/>
    <property type="match status" value="1"/>
</dbReference>